<comment type="similarity">
    <text evidence="4">Belongs to the FBPase class 3 family.</text>
</comment>
<dbReference type="PIRSF" id="PIRSF000906">
    <property type="entry name" value="FBPtase_Bacill"/>
    <property type="match status" value="1"/>
</dbReference>
<evidence type="ECO:0000313" key="9">
    <source>
        <dbReference type="Proteomes" id="UP000431451"/>
    </source>
</evidence>
<dbReference type="Proteomes" id="UP000789738">
    <property type="component" value="Unassembled WGS sequence"/>
</dbReference>
<dbReference type="EC" id="3.1.3.11" evidence="4"/>
<dbReference type="EMBL" id="PDCJ01000001">
    <property type="protein sequence ID" value="PEG30725.1"/>
    <property type="molecule type" value="Genomic_DNA"/>
</dbReference>
<keyword evidence="2 4" id="KW-0464">Manganese</keyword>
<name>A0A2A7MG93_9CLOT</name>
<keyword evidence="3 4" id="KW-0119">Carbohydrate metabolism</keyword>
<evidence type="ECO:0000256" key="2">
    <source>
        <dbReference type="ARBA" id="ARBA00023211"/>
    </source>
</evidence>
<dbReference type="GO" id="GO:0042132">
    <property type="term" value="F:fructose 1,6-bisphosphate 1-phosphatase activity"/>
    <property type="evidence" value="ECO:0007669"/>
    <property type="project" value="UniProtKB-UniRule"/>
</dbReference>
<dbReference type="Proteomes" id="UP000220840">
    <property type="component" value="Unassembled WGS sequence"/>
</dbReference>
<evidence type="ECO:0000313" key="7">
    <source>
        <dbReference type="EMBL" id="VCT84135.1"/>
    </source>
</evidence>
<gene>
    <name evidence="4 5" type="primary">fbp</name>
    <name evidence="5" type="ORF">CNEO_43777</name>
    <name evidence="7" type="ORF">CNEONATNEC25_01734</name>
    <name evidence="6" type="ORF">CQ394_03100</name>
</gene>
<proteinExistence type="inferred from homology"/>
<evidence type="ECO:0000256" key="1">
    <source>
        <dbReference type="ARBA" id="ARBA00022801"/>
    </source>
</evidence>
<organism evidence="6 8">
    <name type="scientific">Clostridium neonatale</name>
    <dbReference type="NCBI Taxonomy" id="137838"/>
    <lineage>
        <taxon>Bacteria</taxon>
        <taxon>Bacillati</taxon>
        <taxon>Bacillota</taxon>
        <taxon>Clostridia</taxon>
        <taxon>Eubacteriales</taxon>
        <taxon>Clostridiaceae</taxon>
        <taxon>Clostridium</taxon>
    </lineage>
</organism>
<comment type="cofactor">
    <cofactor evidence="4">
        <name>Mn(2+)</name>
        <dbReference type="ChEBI" id="CHEBI:29035"/>
    </cofactor>
</comment>
<reference evidence="5" key="3">
    <citation type="submission" date="2021-10" db="EMBL/GenBank/DDBJ databases">
        <authorList>
            <person name="Mesa V."/>
        </authorList>
    </citation>
    <scope>NUCLEOTIDE SEQUENCE</scope>
    <source>
        <strain evidence="5">CC3_PB</strain>
    </source>
</reference>
<dbReference type="Proteomes" id="UP000431451">
    <property type="component" value="Unassembled WGS sequence"/>
</dbReference>
<dbReference type="HAMAP" id="MF_01854">
    <property type="entry name" value="FBPase_class3"/>
    <property type="match status" value="1"/>
</dbReference>
<evidence type="ECO:0000313" key="6">
    <source>
        <dbReference type="EMBL" id="PEG30725.1"/>
    </source>
</evidence>
<reference evidence="7 9" key="2">
    <citation type="submission" date="2018-06" db="EMBL/GenBank/DDBJ databases">
        <authorList>
            <consortium name="IHU Genomes"/>
        </authorList>
    </citation>
    <scope>NUCLEOTIDE SEQUENCE [LARGE SCALE GENOMIC DNA]</scope>
    <source>
        <strain evidence="7 9">NEC25</strain>
    </source>
</reference>
<dbReference type="InterPro" id="IPR029052">
    <property type="entry name" value="Metallo-depent_PP-like"/>
</dbReference>
<evidence type="ECO:0000313" key="8">
    <source>
        <dbReference type="Proteomes" id="UP000220840"/>
    </source>
</evidence>
<dbReference type="Gene3D" id="3.60.21.10">
    <property type="match status" value="1"/>
</dbReference>
<comment type="catalytic activity">
    <reaction evidence="4">
        <text>beta-D-fructose 1,6-bisphosphate + H2O = beta-D-fructose 6-phosphate + phosphate</text>
        <dbReference type="Rhea" id="RHEA:11064"/>
        <dbReference type="ChEBI" id="CHEBI:15377"/>
        <dbReference type="ChEBI" id="CHEBI:32966"/>
        <dbReference type="ChEBI" id="CHEBI:43474"/>
        <dbReference type="ChEBI" id="CHEBI:57634"/>
        <dbReference type="EC" id="3.1.3.11"/>
    </reaction>
</comment>
<evidence type="ECO:0000313" key="5">
    <source>
        <dbReference type="EMBL" id="CAG9708699.1"/>
    </source>
</evidence>
<dbReference type="EMBL" id="CAKJVE010000004">
    <property type="protein sequence ID" value="CAG9708699.1"/>
    <property type="molecule type" value="Genomic_DNA"/>
</dbReference>
<keyword evidence="1 4" id="KW-0378">Hydrolase</keyword>
<comment type="pathway">
    <text evidence="4">Carbohydrate biosynthesis; gluconeogenesis.</text>
</comment>
<evidence type="ECO:0000256" key="4">
    <source>
        <dbReference type="HAMAP-Rule" id="MF_01854"/>
    </source>
</evidence>
<dbReference type="STRING" id="137838.GCA_001458595_02079"/>
<dbReference type="EMBL" id="UWJD01000001">
    <property type="protein sequence ID" value="VCT84135.1"/>
    <property type="molecule type" value="Genomic_DNA"/>
</dbReference>
<reference evidence="6 8" key="1">
    <citation type="submission" date="2017-10" db="EMBL/GenBank/DDBJ databases">
        <title>Effective Description of Clostridium neonatale sp. nov. linked to necrotizing enterocolitis in neonates and a clarification of species assignable to the genus Clostridium (Prazmowski 1880) emend. Lawson and Rainey 2016.</title>
        <authorList>
            <person name="Bernard K."/>
            <person name="Burdz T."/>
            <person name="Wiebe D."/>
            <person name="Balcewich B."/>
            <person name="Alfa M."/>
            <person name="Bernier A.-M."/>
        </authorList>
    </citation>
    <scope>NUCLEOTIDE SEQUENCE [LARGE SCALE GENOMIC DNA]</scope>
    <source>
        <strain evidence="6 8">LCDC99A005</strain>
    </source>
</reference>
<dbReference type="UniPathway" id="UPA00138"/>
<accession>A0A2A7MG93</accession>
<keyword evidence="8" id="KW-1185">Reference proteome</keyword>
<evidence type="ECO:0000256" key="3">
    <source>
        <dbReference type="ARBA" id="ARBA00023277"/>
    </source>
</evidence>
<protein>
    <recommendedName>
        <fullName evidence="4">Fructose-1,6-bisphosphatase class 3</fullName>
        <shortName evidence="4">FBPase class 3</shortName>
        <ecNumber evidence="4">3.1.3.11</ecNumber>
    </recommendedName>
    <alternativeName>
        <fullName evidence="4">D-fructose-1,6-bisphosphate 1-phosphohydrolase class 3</fullName>
    </alternativeName>
</protein>
<dbReference type="InterPro" id="IPR009164">
    <property type="entry name" value="FBPtase_class3"/>
</dbReference>
<dbReference type="AlphaFoldDB" id="A0A2A7MG93"/>
<dbReference type="Pfam" id="PF06874">
    <property type="entry name" value="FBPase_2"/>
    <property type="match status" value="1"/>
</dbReference>
<dbReference type="GO" id="GO:0006094">
    <property type="term" value="P:gluconeogenesis"/>
    <property type="evidence" value="ECO:0007669"/>
    <property type="project" value="UniProtKB-UniRule"/>
</dbReference>
<sequence>MEFKPMLNIEKNEFKDRNLIKYLELLSQKYPNIGSAATEIINLEAILNLPKGTEHFLSDIHGEYEPFIHVLKNGSGVIKRKIEDIFGKSLMDSEKKSLATLVYYPEQKLELVIKEEKNISNWYRITLYRLIKLCRNVSSKYTRSKVRKALPSEFAYVIEELLHENSDEYDKKKYYDRIITTIIDIGRARDFIIALSKVIQRLVIDRLHIIGDIYDRGPRPDIILDTLMDYHSVDIQWGNHDIVWMGAAAGQKVCIANVLRISARYSNLDIIEDIYGINLIPLATFAMKNYENDSCAFFMSKSNDANLNSKHENELIAKMHKAITIMQFKLEYEVIKRRPEFQMEHRLLLNKIDYDKGVIVLDGIEYELTDKNFPTIKKEHPFKLTEEEEILIEKLKSSFVNSNKLQSHILFLLSKGSIYLKYNSNLLFHGCIPLNEDKSFKTMNINGKEYSGRELLDKFEILVREGYFNKEDIEKKEYGMDIMWYLWNGSNSSLFGKENMATFERYFIKDKSMHVEKMNPYYDFRDDEEVCNMILNEFGICSKDSIIINGHVPVKNIKGESPVKANGKLIVIDGGFAKAYRGYTGIAGYTLIYNSYGLQLVEHEPFDSIENAILYERDILSTTLLVKKRLERKRVGDTDIGIGLKNQITDLKLLLLAYRSGIINEKTTI</sequence>
<dbReference type="OrthoDB" id="9779903at2"/>
<dbReference type="SUPFAM" id="SSF56300">
    <property type="entry name" value="Metallo-dependent phosphatases"/>
    <property type="match status" value="2"/>
</dbReference>